<dbReference type="SUPFAM" id="SSF52540">
    <property type="entry name" value="P-loop containing nucleoside triphosphate hydrolases"/>
    <property type="match status" value="1"/>
</dbReference>
<dbReference type="EMBL" id="JACVVK020000498">
    <property type="protein sequence ID" value="KAK7469934.1"/>
    <property type="molecule type" value="Genomic_DNA"/>
</dbReference>
<gene>
    <name evidence="1" type="ORF">BaRGS_00036038</name>
</gene>
<dbReference type="Gene3D" id="3.40.50.300">
    <property type="entry name" value="P-loop containing nucleotide triphosphate hydrolases"/>
    <property type="match status" value="1"/>
</dbReference>
<name>A0ABD0JCH4_9CAEN</name>
<sequence length="387" mass="44186">MLAGLVVPRVRLEAEKTTAYLPVTSPASKRGRQRASHVLLLSSARSGSSLTGDIMNHDEGVYYVFEPLHNAESFMWKRLARRNATLDDIEESLRSTADLILDAFFSCRFSDLDLSQLDMDFLQRNPETAELASCVLTYLKWRAIQDEDDPQTTSIPEKLSQCIKSAETNCSQANTRLLKVIRVRVDNLEQLMLRHPDLVVIVLIRDPRASIWSRTKAFSEPWANHSSYFPQGLCRDIENDLSASVRLNTVYPGRIKIVRYESLAENPILVSRCLYNYTGLAWSKNVQNLIEKQTFAGKYTTPVTNSEDDKVKDQTFTVVREDSSQTAHAWRSDADWNFVIDVQKNCFGVLRQLGYRLFRFEQDLRQIPVLPGDMDPIQINDDVLLCV</sequence>
<dbReference type="AlphaFoldDB" id="A0ABD0JCH4"/>
<protein>
    <recommendedName>
        <fullName evidence="3">Sulfotransferase</fullName>
    </recommendedName>
</protein>
<accession>A0ABD0JCH4</accession>
<evidence type="ECO:0000313" key="1">
    <source>
        <dbReference type="EMBL" id="KAK7469934.1"/>
    </source>
</evidence>
<dbReference type="InterPro" id="IPR051135">
    <property type="entry name" value="Gal/GlcNAc/GalNAc_ST"/>
</dbReference>
<comment type="caution">
    <text evidence="1">The sequence shown here is derived from an EMBL/GenBank/DDBJ whole genome shotgun (WGS) entry which is preliminary data.</text>
</comment>
<reference evidence="1 2" key="1">
    <citation type="journal article" date="2023" name="Sci. Data">
        <title>Genome assembly of the Korean intertidal mud-creeper Batillaria attramentaria.</title>
        <authorList>
            <person name="Patra A.K."/>
            <person name="Ho P.T."/>
            <person name="Jun S."/>
            <person name="Lee S.J."/>
            <person name="Kim Y."/>
            <person name="Won Y.J."/>
        </authorList>
    </citation>
    <scope>NUCLEOTIDE SEQUENCE [LARGE SCALE GENOMIC DNA]</scope>
    <source>
        <strain evidence="1">Wonlab-2016</strain>
    </source>
</reference>
<dbReference type="InterPro" id="IPR027417">
    <property type="entry name" value="P-loop_NTPase"/>
</dbReference>
<keyword evidence="2" id="KW-1185">Reference proteome</keyword>
<proteinExistence type="predicted"/>
<dbReference type="PANTHER" id="PTHR10704">
    <property type="entry name" value="CARBOHYDRATE SULFOTRANSFERASE"/>
    <property type="match status" value="1"/>
</dbReference>
<dbReference type="Pfam" id="PF13469">
    <property type="entry name" value="Sulfotransfer_3"/>
    <property type="match status" value="1"/>
</dbReference>
<evidence type="ECO:0000313" key="2">
    <source>
        <dbReference type="Proteomes" id="UP001519460"/>
    </source>
</evidence>
<dbReference type="PANTHER" id="PTHR10704:SF44">
    <property type="entry name" value="LD35051P-RELATED"/>
    <property type="match status" value="1"/>
</dbReference>
<organism evidence="1 2">
    <name type="scientific">Batillaria attramentaria</name>
    <dbReference type="NCBI Taxonomy" id="370345"/>
    <lineage>
        <taxon>Eukaryota</taxon>
        <taxon>Metazoa</taxon>
        <taxon>Spiralia</taxon>
        <taxon>Lophotrochozoa</taxon>
        <taxon>Mollusca</taxon>
        <taxon>Gastropoda</taxon>
        <taxon>Caenogastropoda</taxon>
        <taxon>Sorbeoconcha</taxon>
        <taxon>Cerithioidea</taxon>
        <taxon>Batillariidae</taxon>
        <taxon>Batillaria</taxon>
    </lineage>
</organism>
<dbReference type="Proteomes" id="UP001519460">
    <property type="component" value="Unassembled WGS sequence"/>
</dbReference>
<evidence type="ECO:0008006" key="3">
    <source>
        <dbReference type="Google" id="ProtNLM"/>
    </source>
</evidence>